<feature type="region of interest" description="Disordered" evidence="1">
    <location>
        <begin position="772"/>
        <end position="795"/>
    </location>
</feature>
<feature type="compositionally biased region" description="Polar residues" evidence="1">
    <location>
        <begin position="608"/>
        <end position="633"/>
    </location>
</feature>
<sequence>MTDINTQETAQLTLNAKLAQDIAQIELDDQVQYSPRTSEKGSMKGKRSQKDGSGKSNGVAMDQFADLRKSMQRIERVIESGGISQQVQKNRQAHHESLTTSMNSPVKTSKLDKHYEDSASGKFHSQIKRSNESHKLNAANGFGSSPSSNGSSSVNGAKGSNYHKLDKDNKALSKNSRNTIAKPNADDPYRNAAVASTNSNGNGFKNKKLEDHSIQDDTSNYSMPAQIQPKKDLNLNGANLNSSTKLQHSFNTDKGIGYSSKTTLQSRDRKGSHRYVKKQTDLSLASGSSSTGSQSGDNNRGGKKQRTKSKLVPLSYSMQNKNRANMSTRRQVNINVQSDSEDQNNMQRSKSATSFKSKLKSTTFNGVKKPVSPIKSSTSAGGSTHTPKITYTKKSQRLDGSANRSALVTQSLNLNSMKDYQQTANEYALAKKALLEFSEKFDFQIFQDVKGNPESFSVFQRFCLMLLIIHGELERVQQDRSDEFLKKLNVYKEITNIKKSLDESKYKFKELQPLFQDSGTLKENKLQKFINLVVKYAELKAKLQDQSQVSLINDSQSAASEQIETQSNGSMMTVQTNGAYSQLGSKEYYQSSNNLTLNQKSPGRKLSHNSSQYNAKTSSQGSKSLKVSQTISSKRSDSTRGDFKSPENTTASKPKSQSINVSNASISNKKVDKHRHSIKQVKQLQTINVDKPLQMKQPLQNSSNANTSSTITVRKSVNLDSKKMDFNSRGSIGAKEGVLGTSLGLAGNSTQTIHSDSENRLNTHLIKIGQQELSDDASSAEEDKKKPGISEISSPTFIDLKMGKSSVISNENPFEAKPTVRGSPSRDYQIDLVQEAWKMVAHQLDNTHKANPLDFHFRVHKCSKGDSADEEKFFKYSGSPPPNVRYEKLDKELDYDYKFMRQQTQDLYDSNNALLANSIGYRSRAIGEQMINDREKEQSNGLAKKIDMSIIDRIKQMRSQSRESGDSLLQKRDEVIRQIQQKQGQQIEDISNVGQRVRFTDETTSNTEDKQ</sequence>
<feature type="region of interest" description="Disordered" evidence="1">
    <location>
        <begin position="136"/>
        <end position="208"/>
    </location>
</feature>
<feature type="region of interest" description="Disordered" evidence="1">
    <location>
        <begin position="245"/>
        <end position="403"/>
    </location>
</feature>
<feature type="compositionally biased region" description="Polar residues" evidence="1">
    <location>
        <begin position="194"/>
        <end position="203"/>
    </location>
</feature>
<dbReference type="AlphaFoldDB" id="A0A077ZZC6"/>
<feature type="compositionally biased region" description="Basic and acidic residues" evidence="1">
    <location>
        <begin position="37"/>
        <end position="53"/>
    </location>
</feature>
<reference evidence="2 3" key="1">
    <citation type="submission" date="2014-06" db="EMBL/GenBank/DDBJ databases">
        <authorList>
            <person name="Swart Estienne"/>
        </authorList>
    </citation>
    <scope>NUCLEOTIDE SEQUENCE [LARGE SCALE GENOMIC DNA]</scope>
    <source>
        <strain evidence="2 3">130c</strain>
    </source>
</reference>
<feature type="compositionally biased region" description="Low complexity" evidence="1">
    <location>
        <begin position="281"/>
        <end position="297"/>
    </location>
</feature>
<protein>
    <submittedName>
        <fullName evidence="2">Uncharacterized protein</fullName>
    </submittedName>
</protein>
<feature type="compositionally biased region" description="Basic and acidic residues" evidence="1">
    <location>
        <begin position="634"/>
        <end position="645"/>
    </location>
</feature>
<feature type="compositionally biased region" description="Polar residues" evidence="1">
    <location>
        <begin position="98"/>
        <end position="107"/>
    </location>
</feature>
<dbReference type="Proteomes" id="UP000039865">
    <property type="component" value="Unassembled WGS sequence"/>
</dbReference>
<evidence type="ECO:0000256" key="1">
    <source>
        <dbReference type="SAM" id="MobiDB-lite"/>
    </source>
</evidence>
<feature type="compositionally biased region" description="Polar residues" evidence="1">
    <location>
        <begin position="646"/>
        <end position="668"/>
    </location>
</feature>
<feature type="compositionally biased region" description="Polar residues" evidence="1">
    <location>
        <begin position="316"/>
        <end position="365"/>
    </location>
</feature>
<feature type="region of interest" description="Disordered" evidence="1">
    <location>
        <begin position="26"/>
        <end position="59"/>
    </location>
</feature>
<feature type="compositionally biased region" description="Low complexity" evidence="1">
    <location>
        <begin position="137"/>
        <end position="160"/>
    </location>
</feature>
<name>A0A077ZZC6_STYLE</name>
<dbReference type="InParanoid" id="A0A077ZZC6"/>
<proteinExistence type="predicted"/>
<accession>A0A077ZZC6</accession>
<evidence type="ECO:0000313" key="2">
    <source>
        <dbReference type="EMBL" id="CDW75301.1"/>
    </source>
</evidence>
<keyword evidence="3" id="KW-1185">Reference proteome</keyword>
<feature type="region of interest" description="Disordered" evidence="1">
    <location>
        <begin position="980"/>
        <end position="1011"/>
    </location>
</feature>
<feature type="compositionally biased region" description="Low complexity" evidence="1">
    <location>
        <begin position="980"/>
        <end position="990"/>
    </location>
</feature>
<feature type="compositionally biased region" description="Polar residues" evidence="1">
    <location>
        <begin position="172"/>
        <end position="181"/>
    </location>
</feature>
<feature type="region of interest" description="Disordered" evidence="1">
    <location>
        <begin position="80"/>
        <end position="108"/>
    </location>
</feature>
<gene>
    <name evidence="2" type="primary">Contig735.g811</name>
    <name evidence="2" type="ORF">STYLEM_4288</name>
</gene>
<organism evidence="2 3">
    <name type="scientific">Stylonychia lemnae</name>
    <name type="common">Ciliate</name>
    <dbReference type="NCBI Taxonomy" id="5949"/>
    <lineage>
        <taxon>Eukaryota</taxon>
        <taxon>Sar</taxon>
        <taxon>Alveolata</taxon>
        <taxon>Ciliophora</taxon>
        <taxon>Intramacronucleata</taxon>
        <taxon>Spirotrichea</taxon>
        <taxon>Stichotrichia</taxon>
        <taxon>Sporadotrichida</taxon>
        <taxon>Oxytrichidae</taxon>
        <taxon>Stylonychinae</taxon>
        <taxon>Stylonychia</taxon>
    </lineage>
</organism>
<evidence type="ECO:0000313" key="3">
    <source>
        <dbReference type="Proteomes" id="UP000039865"/>
    </source>
</evidence>
<dbReference type="EMBL" id="CCKQ01004158">
    <property type="protein sequence ID" value="CDW75301.1"/>
    <property type="molecule type" value="Genomic_DNA"/>
</dbReference>
<feature type="region of interest" description="Disordered" evidence="1">
    <location>
        <begin position="595"/>
        <end position="677"/>
    </location>
</feature>
<feature type="compositionally biased region" description="Polar residues" evidence="1">
    <location>
        <begin position="1002"/>
        <end position="1011"/>
    </location>
</feature>
<feature type="compositionally biased region" description="Polar residues" evidence="1">
    <location>
        <begin position="374"/>
        <end position="393"/>
    </location>
</feature>